<keyword evidence="4 9" id="KW-0808">Transferase</keyword>
<feature type="transmembrane region" description="Helical" evidence="8">
    <location>
        <begin position="90"/>
        <end position="108"/>
    </location>
</feature>
<dbReference type="EC" id="2.5.1.74" evidence="9"/>
<feature type="transmembrane region" description="Helical" evidence="8">
    <location>
        <begin position="114"/>
        <end position="133"/>
    </location>
</feature>
<dbReference type="PANTHER" id="PTHR13929">
    <property type="entry name" value="1,4-DIHYDROXY-2-NAPHTHOATE OCTAPRENYLTRANSFERASE"/>
    <property type="match status" value="1"/>
</dbReference>
<evidence type="ECO:0000256" key="1">
    <source>
        <dbReference type="ARBA" id="ARBA00004141"/>
    </source>
</evidence>
<evidence type="ECO:0000256" key="8">
    <source>
        <dbReference type="SAM" id="Phobius"/>
    </source>
</evidence>
<dbReference type="AlphaFoldDB" id="A0A850R7X3"/>
<dbReference type="GO" id="GO:0046428">
    <property type="term" value="F:1,4-dihydroxy-2-naphthoate polyprenyltransferase activity"/>
    <property type="evidence" value="ECO:0007669"/>
    <property type="project" value="UniProtKB-EC"/>
</dbReference>
<proteinExistence type="predicted"/>
<evidence type="ECO:0000313" key="9">
    <source>
        <dbReference type="EMBL" id="NVY96635.1"/>
    </source>
</evidence>
<evidence type="ECO:0000256" key="5">
    <source>
        <dbReference type="ARBA" id="ARBA00022692"/>
    </source>
</evidence>
<organism evidence="9 10">
    <name type="scientific">Bombilactobacillus apium</name>
    <dbReference type="NCBI Taxonomy" id="2675299"/>
    <lineage>
        <taxon>Bacteria</taxon>
        <taxon>Bacillati</taxon>
        <taxon>Bacillota</taxon>
        <taxon>Bacilli</taxon>
        <taxon>Lactobacillales</taxon>
        <taxon>Lactobacillaceae</taxon>
        <taxon>Bombilactobacillus</taxon>
    </lineage>
</organism>
<dbReference type="Gene3D" id="1.10.357.140">
    <property type="entry name" value="UbiA prenyltransferase"/>
    <property type="match status" value="1"/>
</dbReference>
<keyword evidence="5 8" id="KW-0812">Transmembrane</keyword>
<dbReference type="GO" id="GO:0042371">
    <property type="term" value="P:vitamin K biosynthetic process"/>
    <property type="evidence" value="ECO:0007669"/>
    <property type="project" value="TreeGrafter"/>
</dbReference>
<name>A0A850R7X3_9LACO</name>
<dbReference type="InterPro" id="IPR026046">
    <property type="entry name" value="UBIAD1"/>
</dbReference>
<protein>
    <submittedName>
        <fullName evidence="9">1,4-dihydroxy-2-naphthoate polyprenyltransferase</fullName>
        <ecNumber evidence="9">2.5.1.74</ecNumber>
    </submittedName>
</protein>
<feature type="transmembrane region" description="Helical" evidence="8">
    <location>
        <begin position="247"/>
        <end position="263"/>
    </location>
</feature>
<evidence type="ECO:0000256" key="6">
    <source>
        <dbReference type="ARBA" id="ARBA00022989"/>
    </source>
</evidence>
<reference evidence="9 10" key="1">
    <citation type="submission" date="2020-06" db="EMBL/GenBank/DDBJ databases">
        <authorList>
            <person name="Kang J."/>
        </authorList>
    </citation>
    <scope>NUCLEOTIDE SEQUENCE [LARGE SCALE GENOMIC DNA]</scope>
    <source>
        <strain evidence="9 10">DCY120</strain>
    </source>
</reference>
<dbReference type="RefSeq" id="WP_176942794.1">
    <property type="nucleotide sequence ID" value="NZ_JABZEC010000004.1"/>
</dbReference>
<keyword evidence="6 8" id="KW-1133">Transmembrane helix</keyword>
<dbReference type="Pfam" id="PF01040">
    <property type="entry name" value="UbiA"/>
    <property type="match status" value="1"/>
</dbReference>
<dbReference type="CDD" id="cd13962">
    <property type="entry name" value="PT_UbiA_UBIAD1"/>
    <property type="match status" value="1"/>
</dbReference>
<dbReference type="NCBIfam" id="NF004752">
    <property type="entry name" value="PRK06080.1-4"/>
    <property type="match status" value="1"/>
</dbReference>
<sequence length="304" mass="34548">MNVKVFLELIEIKAKTASIFPCLLGIAYAQYHFQHLNALNSIIFFIAMLLFNMAVDINDNYWDYQNAAHHSEFREKTNVIGVNHLDIHKIAWLNYGFMFLAAILGIILVSRTGWILLALGIFCFAIGFLYAGGPYPLDSLPVGEFCSGFTMGFMIFLIAVYINVSSLVTFNWQFVGPILWASGLSACAIGSLLLANNICDYQEDLDLKRHTIVRYLGVRKSLYFYAALLIGGYLLLLSVMIVGILPWTFILTFLILPIIYRNTRELFHAQIKTKTFIYAVKNLFLITFVQVISFGLGLLWQAWF</sequence>
<feature type="transmembrane region" description="Helical" evidence="8">
    <location>
        <begin position="178"/>
        <end position="201"/>
    </location>
</feature>
<dbReference type="GO" id="GO:0016020">
    <property type="term" value="C:membrane"/>
    <property type="evidence" value="ECO:0007669"/>
    <property type="project" value="UniProtKB-SubCell"/>
</dbReference>
<feature type="transmembrane region" description="Helical" evidence="8">
    <location>
        <begin position="145"/>
        <end position="172"/>
    </location>
</feature>
<dbReference type="PANTHER" id="PTHR13929:SF0">
    <property type="entry name" value="UBIA PRENYLTRANSFERASE DOMAIN-CONTAINING PROTEIN 1"/>
    <property type="match status" value="1"/>
</dbReference>
<feature type="transmembrane region" description="Helical" evidence="8">
    <location>
        <begin position="283"/>
        <end position="303"/>
    </location>
</feature>
<dbReference type="PIRSF" id="PIRSF005355">
    <property type="entry name" value="UBIAD1"/>
    <property type="match status" value="1"/>
</dbReference>
<feature type="transmembrane region" description="Helical" evidence="8">
    <location>
        <begin position="222"/>
        <end position="241"/>
    </location>
</feature>
<dbReference type="Proteomes" id="UP000563523">
    <property type="component" value="Unassembled WGS sequence"/>
</dbReference>
<comment type="caution">
    <text evidence="9">The sequence shown here is derived from an EMBL/GenBank/DDBJ whole genome shotgun (WGS) entry which is preliminary data.</text>
</comment>
<evidence type="ECO:0000256" key="3">
    <source>
        <dbReference type="ARBA" id="ARBA00022428"/>
    </source>
</evidence>
<dbReference type="UniPathway" id="UPA00079"/>
<gene>
    <name evidence="9" type="ORF">HU830_05600</name>
</gene>
<evidence type="ECO:0000313" key="10">
    <source>
        <dbReference type="Proteomes" id="UP000563523"/>
    </source>
</evidence>
<evidence type="ECO:0000256" key="7">
    <source>
        <dbReference type="ARBA" id="ARBA00023136"/>
    </source>
</evidence>
<evidence type="ECO:0000256" key="4">
    <source>
        <dbReference type="ARBA" id="ARBA00022679"/>
    </source>
</evidence>
<dbReference type="EMBL" id="JABZEC010000004">
    <property type="protein sequence ID" value="NVY96635.1"/>
    <property type="molecule type" value="Genomic_DNA"/>
</dbReference>
<evidence type="ECO:0000256" key="2">
    <source>
        <dbReference type="ARBA" id="ARBA00004863"/>
    </source>
</evidence>
<comment type="pathway">
    <text evidence="2">Quinol/quinone metabolism; menaquinone biosynthesis.</text>
</comment>
<comment type="subcellular location">
    <subcellularLocation>
        <location evidence="1">Membrane</location>
        <topology evidence="1">Multi-pass membrane protein</topology>
    </subcellularLocation>
</comment>
<keyword evidence="3" id="KW-0474">Menaquinone biosynthesis</keyword>
<dbReference type="InterPro" id="IPR000537">
    <property type="entry name" value="UbiA_prenyltransferase"/>
</dbReference>
<accession>A0A850R7X3</accession>
<dbReference type="InterPro" id="IPR044878">
    <property type="entry name" value="UbiA_sf"/>
</dbReference>
<feature type="transmembrane region" description="Helical" evidence="8">
    <location>
        <begin position="37"/>
        <end position="55"/>
    </location>
</feature>
<keyword evidence="10" id="KW-1185">Reference proteome</keyword>
<keyword evidence="7 8" id="KW-0472">Membrane</keyword>
<dbReference type="GO" id="GO:0009234">
    <property type="term" value="P:menaquinone biosynthetic process"/>
    <property type="evidence" value="ECO:0007669"/>
    <property type="project" value="UniProtKB-UniPathway"/>
</dbReference>